<reference evidence="1" key="1">
    <citation type="submission" date="2022-08" db="UniProtKB">
        <authorList>
            <consortium name="EnsemblMetazoa"/>
        </authorList>
    </citation>
    <scope>IDENTIFICATION</scope>
    <source>
        <strain evidence="1">Dongola</strain>
    </source>
</reference>
<dbReference type="VEuPathDB" id="VectorBase:AARA014173"/>
<organism evidence="1 2">
    <name type="scientific">Anopheles arabiensis</name>
    <name type="common">Mosquito</name>
    <dbReference type="NCBI Taxonomy" id="7173"/>
    <lineage>
        <taxon>Eukaryota</taxon>
        <taxon>Metazoa</taxon>
        <taxon>Ecdysozoa</taxon>
        <taxon>Arthropoda</taxon>
        <taxon>Hexapoda</taxon>
        <taxon>Insecta</taxon>
        <taxon>Pterygota</taxon>
        <taxon>Neoptera</taxon>
        <taxon>Endopterygota</taxon>
        <taxon>Diptera</taxon>
        <taxon>Nematocera</taxon>
        <taxon>Culicoidea</taxon>
        <taxon>Culicidae</taxon>
        <taxon>Anophelinae</taxon>
        <taxon>Anopheles</taxon>
    </lineage>
</organism>
<dbReference type="AlphaFoldDB" id="A0A182IFA4"/>
<keyword evidence="2" id="KW-1185">Reference proteome</keyword>
<dbReference type="Proteomes" id="UP000075840">
    <property type="component" value="Unassembled WGS sequence"/>
</dbReference>
<name>A0A182IFA4_ANOAR</name>
<proteinExistence type="predicted"/>
<dbReference type="EnsemblMetazoa" id="AARA014173-RA">
    <property type="protein sequence ID" value="AARA014173-PA"/>
    <property type="gene ID" value="AARA014173"/>
</dbReference>
<accession>A0A182IFA4</accession>
<protein>
    <submittedName>
        <fullName evidence="1">Uncharacterized protein</fullName>
    </submittedName>
</protein>
<dbReference type="EMBL" id="APCN01000842">
    <property type="status" value="NOT_ANNOTATED_CDS"/>
    <property type="molecule type" value="Genomic_DNA"/>
</dbReference>
<evidence type="ECO:0000313" key="2">
    <source>
        <dbReference type="Proteomes" id="UP000075840"/>
    </source>
</evidence>
<evidence type="ECO:0000313" key="1">
    <source>
        <dbReference type="EnsemblMetazoa" id="AARA014173-PA"/>
    </source>
</evidence>
<sequence length="189" mass="21254">MRASDPKLARAFITEHNCNQKTIALLGGRGRRKRLSLHHRSRINNTFALVAVFSPFFFLGRIGRFTEKHCIACLVALCGSKKLVTVKQFKQMRVERLLVPFQSVFALLEEELAYPESLLLDVEQSLSSSSLITNGLLRLPFFLLYRCCSSSLFSEKSISLHSPTPLYGGGGDRLLYGSSANPRHIHNEK</sequence>